<organism evidence="3 4">
    <name type="scientific">Rubritalea profundi</name>
    <dbReference type="NCBI Taxonomy" id="1658618"/>
    <lineage>
        <taxon>Bacteria</taxon>
        <taxon>Pseudomonadati</taxon>
        <taxon>Verrucomicrobiota</taxon>
        <taxon>Verrucomicrobiia</taxon>
        <taxon>Verrucomicrobiales</taxon>
        <taxon>Rubritaleaceae</taxon>
        <taxon>Rubritalea</taxon>
    </lineage>
</organism>
<dbReference type="RefSeq" id="WP_105043554.1">
    <property type="nucleotide sequence ID" value="NZ_MQWA01000001.1"/>
</dbReference>
<feature type="region of interest" description="Disordered" evidence="1">
    <location>
        <begin position="29"/>
        <end position="62"/>
    </location>
</feature>
<gene>
    <name evidence="3" type="ORF">BSZ32_11540</name>
</gene>
<feature type="chain" id="PRO_5015498002" evidence="2">
    <location>
        <begin position="25"/>
        <end position="80"/>
    </location>
</feature>
<keyword evidence="2" id="KW-0732">Signal</keyword>
<evidence type="ECO:0000313" key="4">
    <source>
        <dbReference type="Proteomes" id="UP000239907"/>
    </source>
</evidence>
<protein>
    <submittedName>
        <fullName evidence="3">Uncharacterized protein</fullName>
    </submittedName>
</protein>
<dbReference type="AlphaFoldDB" id="A0A2S7U3Q1"/>
<comment type="caution">
    <text evidence="3">The sequence shown here is derived from an EMBL/GenBank/DDBJ whole genome shotgun (WGS) entry which is preliminary data.</text>
</comment>
<dbReference type="EMBL" id="MQWA01000001">
    <property type="protein sequence ID" value="PQJ29061.1"/>
    <property type="molecule type" value="Genomic_DNA"/>
</dbReference>
<feature type="signal peptide" evidence="2">
    <location>
        <begin position="1"/>
        <end position="24"/>
    </location>
</feature>
<accession>A0A2S7U3Q1</accession>
<keyword evidence="4" id="KW-1185">Reference proteome</keyword>
<evidence type="ECO:0000256" key="1">
    <source>
        <dbReference type="SAM" id="MobiDB-lite"/>
    </source>
</evidence>
<feature type="compositionally biased region" description="Acidic residues" evidence="1">
    <location>
        <begin position="48"/>
        <end position="60"/>
    </location>
</feature>
<evidence type="ECO:0000256" key="2">
    <source>
        <dbReference type="SAM" id="SignalP"/>
    </source>
</evidence>
<sequence>MKILPVILLITAIAMIQISPQLLADAQHIQDHSAPAGQTEPVTYSTEDPSDSENNAEDSTETIPYRTIKYAGKFHPIADL</sequence>
<name>A0A2S7U3Q1_9BACT</name>
<proteinExistence type="predicted"/>
<dbReference type="Proteomes" id="UP000239907">
    <property type="component" value="Unassembled WGS sequence"/>
</dbReference>
<evidence type="ECO:0000313" key="3">
    <source>
        <dbReference type="EMBL" id="PQJ29061.1"/>
    </source>
</evidence>
<reference evidence="3 4" key="1">
    <citation type="submission" date="2016-12" db="EMBL/GenBank/DDBJ databases">
        <title>Study of bacterial adaptation to deep sea.</title>
        <authorList>
            <person name="Song J."/>
            <person name="Yoshizawa S."/>
            <person name="Kogure K."/>
        </authorList>
    </citation>
    <scope>NUCLEOTIDE SEQUENCE [LARGE SCALE GENOMIC DNA]</scope>
    <source>
        <strain evidence="3 4">SAORIC-165</strain>
    </source>
</reference>